<evidence type="ECO:0000313" key="5">
    <source>
        <dbReference type="EMBL" id="MEQ2311311.1"/>
    </source>
</evidence>
<name>A0ABV1A0V3_9TELE</name>
<gene>
    <name evidence="5" type="ORF">AMECASPLE_018548</name>
</gene>
<proteinExistence type="predicted"/>
<evidence type="ECO:0000313" key="6">
    <source>
        <dbReference type="Proteomes" id="UP001469553"/>
    </source>
</evidence>
<feature type="region of interest" description="Disordered" evidence="3">
    <location>
        <begin position="177"/>
        <end position="197"/>
    </location>
</feature>
<dbReference type="EMBL" id="JAHRIP010076685">
    <property type="protein sequence ID" value="MEQ2311311.1"/>
    <property type="molecule type" value="Genomic_DNA"/>
</dbReference>
<evidence type="ECO:0000256" key="3">
    <source>
        <dbReference type="SAM" id="MobiDB-lite"/>
    </source>
</evidence>
<feature type="coiled-coil region" evidence="2">
    <location>
        <begin position="47"/>
        <end position="74"/>
    </location>
</feature>
<feature type="region of interest" description="Disordered" evidence="3">
    <location>
        <begin position="15"/>
        <end position="37"/>
    </location>
</feature>
<keyword evidence="1 2" id="KW-0175">Coiled coil</keyword>
<protein>
    <recommendedName>
        <fullName evidence="4">SOGA 1/2-like coiled-coil domain-containing protein</fullName>
    </recommendedName>
</protein>
<dbReference type="Pfam" id="PF14818">
    <property type="entry name" value="SOGA1-2-like_CC"/>
    <property type="match status" value="1"/>
</dbReference>
<dbReference type="PANTHER" id="PTHR15742">
    <property type="entry name" value="GIRDIN"/>
    <property type="match status" value="1"/>
</dbReference>
<dbReference type="InterPro" id="IPR049885">
    <property type="entry name" value="MTCL1-3"/>
</dbReference>
<evidence type="ECO:0000259" key="4">
    <source>
        <dbReference type="Pfam" id="PF14818"/>
    </source>
</evidence>
<evidence type="ECO:0000256" key="2">
    <source>
        <dbReference type="SAM" id="Coils"/>
    </source>
</evidence>
<organism evidence="5 6">
    <name type="scientific">Ameca splendens</name>
    <dbReference type="NCBI Taxonomy" id="208324"/>
    <lineage>
        <taxon>Eukaryota</taxon>
        <taxon>Metazoa</taxon>
        <taxon>Chordata</taxon>
        <taxon>Craniata</taxon>
        <taxon>Vertebrata</taxon>
        <taxon>Euteleostomi</taxon>
        <taxon>Actinopterygii</taxon>
        <taxon>Neopterygii</taxon>
        <taxon>Teleostei</taxon>
        <taxon>Neoteleostei</taxon>
        <taxon>Acanthomorphata</taxon>
        <taxon>Ovalentaria</taxon>
        <taxon>Atherinomorphae</taxon>
        <taxon>Cyprinodontiformes</taxon>
        <taxon>Goodeidae</taxon>
        <taxon>Ameca</taxon>
    </lineage>
</organism>
<comment type="caution">
    <text evidence="5">The sequence shown here is derived from an EMBL/GenBank/DDBJ whole genome shotgun (WGS) entry which is preliminary data.</text>
</comment>
<dbReference type="PANTHER" id="PTHR15742:SF1">
    <property type="entry name" value="PROTEIN SOGA1"/>
    <property type="match status" value="1"/>
</dbReference>
<feature type="compositionally biased region" description="Polar residues" evidence="3">
    <location>
        <begin position="179"/>
        <end position="197"/>
    </location>
</feature>
<reference evidence="5 6" key="1">
    <citation type="submission" date="2021-06" db="EMBL/GenBank/DDBJ databases">
        <authorList>
            <person name="Palmer J.M."/>
        </authorList>
    </citation>
    <scope>NUCLEOTIDE SEQUENCE [LARGE SCALE GENOMIC DNA]</scope>
    <source>
        <strain evidence="5 6">AS_MEX2019</strain>
        <tissue evidence="5">Muscle</tissue>
    </source>
</reference>
<evidence type="ECO:0000256" key="1">
    <source>
        <dbReference type="ARBA" id="ARBA00023054"/>
    </source>
</evidence>
<feature type="domain" description="SOGA 1/2-like coiled-coil" evidence="4">
    <location>
        <begin position="141"/>
        <end position="187"/>
    </location>
</feature>
<sequence>MNSLKDLYLLLEEESLPSPMNQADKRASADEQTLSPTIKSSAVSSTLADLKVALQDLSAELRQERQGSQELTQQFAKAKASWEVERTELKSLIMQFETKLGKTTAALSPPETPDPLDLMVALKKEREEHQHLLAESYAAVMDLTKQLQIGERNWSREKLELLERFSQERAQWEQRLREATTQQEKTDSNCTDVNAMM</sequence>
<accession>A0ABV1A0V3</accession>
<keyword evidence="6" id="KW-1185">Reference proteome</keyword>
<dbReference type="Proteomes" id="UP001469553">
    <property type="component" value="Unassembled WGS sequence"/>
</dbReference>
<dbReference type="InterPro" id="IPR027882">
    <property type="entry name" value="SOGA1/2-like_CC"/>
</dbReference>